<dbReference type="PANTHER" id="PTHR43436:SF1">
    <property type="entry name" value="TRANSCRIPTIONAL REGULATORY PROTEIN"/>
    <property type="match status" value="1"/>
</dbReference>
<dbReference type="EMBL" id="CP009285">
    <property type="protein sequence ID" value="AIQ58811.1"/>
    <property type="molecule type" value="Genomic_DNA"/>
</dbReference>
<dbReference type="PANTHER" id="PTHR43436">
    <property type="entry name" value="ARAC-FAMILY TRANSCRIPTIONAL REGULATOR"/>
    <property type="match status" value="1"/>
</dbReference>
<dbReference type="RefSeq" id="WP_042214094.1">
    <property type="nucleotide sequence ID" value="NZ_CP009285.1"/>
</dbReference>
<dbReference type="KEGG" id="pbd:PBOR_19120"/>
<keyword evidence="2" id="KW-1185">Reference proteome</keyword>
<gene>
    <name evidence="1" type="ORF">PBOR_19120</name>
</gene>
<proteinExistence type="predicted"/>
<sequence length="105" mass="11831">MVAYSCHWLIEFLNRPEEITFLALLLAKEILYTLLKGPYGVTLGQIAMEGSNTYRIREAIEHISSKFNPSMRAEELAEAASMSLSSFHRDGYEPYSISEAIKGIV</sequence>
<evidence type="ECO:0000313" key="1">
    <source>
        <dbReference type="EMBL" id="AIQ58811.1"/>
    </source>
</evidence>
<evidence type="ECO:0008006" key="3">
    <source>
        <dbReference type="Google" id="ProtNLM"/>
    </source>
</evidence>
<organism evidence="1 2">
    <name type="scientific">Paenibacillus borealis</name>
    <dbReference type="NCBI Taxonomy" id="160799"/>
    <lineage>
        <taxon>Bacteria</taxon>
        <taxon>Bacillati</taxon>
        <taxon>Bacillota</taxon>
        <taxon>Bacilli</taxon>
        <taxon>Bacillales</taxon>
        <taxon>Paenibacillaceae</taxon>
        <taxon>Paenibacillus</taxon>
    </lineage>
</organism>
<accession>A0A089LBD4</accession>
<reference evidence="1" key="1">
    <citation type="submission" date="2014-08" db="EMBL/GenBank/DDBJ databases">
        <title>Comparative genomics of the Paenibacillus odorifer group.</title>
        <authorList>
            <person name="den Bakker H.C."/>
            <person name="Tsai Y.-C.Y.-C."/>
            <person name="Martin N."/>
            <person name="Korlach J."/>
            <person name="Wiedmann M."/>
        </authorList>
    </citation>
    <scope>NUCLEOTIDE SEQUENCE [LARGE SCALE GENOMIC DNA]</scope>
    <source>
        <strain evidence="1">DSM 13188</strain>
    </source>
</reference>
<dbReference type="HOGENOM" id="CLU_2233821_0_0_9"/>
<dbReference type="AlphaFoldDB" id="A0A089LBD4"/>
<protein>
    <recommendedName>
        <fullName evidence="3">HTH araC/xylS-type domain-containing protein</fullName>
    </recommendedName>
</protein>
<name>A0A089LBD4_PAEBO</name>
<dbReference type="OrthoDB" id="34150at2"/>
<evidence type="ECO:0000313" key="2">
    <source>
        <dbReference type="Proteomes" id="UP000029518"/>
    </source>
</evidence>
<dbReference type="Proteomes" id="UP000029518">
    <property type="component" value="Chromosome"/>
</dbReference>
<dbReference type="GO" id="GO:0006355">
    <property type="term" value="P:regulation of DNA-templated transcription"/>
    <property type="evidence" value="ECO:0007669"/>
    <property type="project" value="TreeGrafter"/>
</dbReference>